<dbReference type="Proteomes" id="UP000030663">
    <property type="component" value="Unassembled WGS sequence"/>
</dbReference>
<evidence type="ECO:0000256" key="1">
    <source>
        <dbReference type="SAM" id="MobiDB-lite"/>
    </source>
</evidence>
<protein>
    <submittedName>
        <fullName evidence="2">Uncharacterized protein</fullName>
    </submittedName>
</protein>
<gene>
    <name evidence="2" type="ORF">FOQG_19274</name>
</gene>
<sequence length="31" mass="3284">MLGGRPEPSNVPCSPQLGIYFPTTPTPSNPQ</sequence>
<proteinExistence type="predicted"/>
<feature type="region of interest" description="Disordered" evidence="1">
    <location>
        <begin position="1"/>
        <end position="31"/>
    </location>
</feature>
<organism evidence="2 3">
    <name type="scientific">Fusarium oxysporum f. sp. raphani 54005</name>
    <dbReference type="NCBI Taxonomy" id="1089458"/>
    <lineage>
        <taxon>Eukaryota</taxon>
        <taxon>Fungi</taxon>
        <taxon>Dikarya</taxon>
        <taxon>Ascomycota</taxon>
        <taxon>Pezizomycotina</taxon>
        <taxon>Sordariomycetes</taxon>
        <taxon>Hypocreomycetidae</taxon>
        <taxon>Hypocreales</taxon>
        <taxon>Nectriaceae</taxon>
        <taxon>Fusarium</taxon>
        <taxon>Fusarium oxysporum species complex</taxon>
    </lineage>
</organism>
<dbReference type="EMBL" id="KI979684">
    <property type="protein sequence ID" value="EXK75965.1"/>
    <property type="molecule type" value="Genomic_DNA"/>
</dbReference>
<evidence type="ECO:0000313" key="2">
    <source>
        <dbReference type="EMBL" id="EXK75965.1"/>
    </source>
</evidence>
<evidence type="ECO:0000313" key="3">
    <source>
        <dbReference type="Proteomes" id="UP000030663"/>
    </source>
</evidence>
<dbReference type="HOGENOM" id="CLU_3399507_0_0_1"/>
<reference evidence="2 3" key="1">
    <citation type="submission" date="2011-11" db="EMBL/GenBank/DDBJ databases">
        <title>The Genome Sequence of Fusarium oxysporum PHW815.</title>
        <authorList>
            <consortium name="The Broad Institute Genome Sequencing Platform"/>
            <person name="Ma L.-J."/>
            <person name="Gale L.R."/>
            <person name="Schwartz D.C."/>
            <person name="Zhou S."/>
            <person name="Corby-Kistler H."/>
            <person name="Young S.K."/>
            <person name="Zeng Q."/>
            <person name="Gargeya S."/>
            <person name="Fitzgerald M."/>
            <person name="Haas B."/>
            <person name="Abouelleil A."/>
            <person name="Alvarado L."/>
            <person name="Arachchi H.M."/>
            <person name="Berlin A."/>
            <person name="Brown A."/>
            <person name="Chapman S.B."/>
            <person name="Chen Z."/>
            <person name="Dunbar C."/>
            <person name="Freedman E."/>
            <person name="Gearin G."/>
            <person name="Goldberg J."/>
            <person name="Griggs A."/>
            <person name="Gujja S."/>
            <person name="Heiman D."/>
            <person name="Howarth C."/>
            <person name="Larson L."/>
            <person name="Lui A."/>
            <person name="MacDonald P.J.P."/>
            <person name="Montmayeur A."/>
            <person name="Murphy C."/>
            <person name="Neiman D."/>
            <person name="Pearson M."/>
            <person name="Priest M."/>
            <person name="Roberts A."/>
            <person name="Saif S."/>
            <person name="Shea T."/>
            <person name="Shenoy N."/>
            <person name="Sisk P."/>
            <person name="Stolte C."/>
            <person name="Sykes S."/>
            <person name="Wortman J."/>
            <person name="Nusbaum C."/>
            <person name="Birren B."/>
        </authorList>
    </citation>
    <scope>NUCLEOTIDE SEQUENCE [LARGE SCALE GENOMIC DNA]</scope>
    <source>
        <strain evidence="2 3">54005</strain>
    </source>
</reference>
<accession>X0B1H0</accession>
<keyword evidence="3" id="KW-1185">Reference proteome</keyword>
<name>X0B1H0_FUSOX</name>
<dbReference type="AlphaFoldDB" id="X0B1H0"/>